<dbReference type="Proteomes" id="UP000681722">
    <property type="component" value="Unassembled WGS sequence"/>
</dbReference>
<evidence type="ECO:0000313" key="2">
    <source>
        <dbReference type="EMBL" id="CAF4529235.1"/>
    </source>
</evidence>
<feature type="region of interest" description="Disordered" evidence="1">
    <location>
        <begin position="171"/>
        <end position="205"/>
    </location>
</feature>
<organism evidence="2 3">
    <name type="scientific">Didymodactylos carnosus</name>
    <dbReference type="NCBI Taxonomy" id="1234261"/>
    <lineage>
        <taxon>Eukaryota</taxon>
        <taxon>Metazoa</taxon>
        <taxon>Spiralia</taxon>
        <taxon>Gnathifera</taxon>
        <taxon>Rotifera</taxon>
        <taxon>Eurotatoria</taxon>
        <taxon>Bdelloidea</taxon>
        <taxon>Philodinida</taxon>
        <taxon>Philodinidae</taxon>
        <taxon>Didymodactylos</taxon>
    </lineage>
</organism>
<gene>
    <name evidence="2" type="ORF">SRO942_LOCUS46117</name>
</gene>
<sequence length="205" mass="23315">ERLSNFEMTLNNLVTAVNVIGQQLNGICAQLKPIKKTLKIVNNNTALNTRTINISPLRSPASSTPKSTTTKTTNKNSKIFLYNGINLMTLKTDMTSSRSFMRKVIMTIYNKEEILEAKHLDKNDERFQVVNEAFLLAYELDEPTMAATAKTLEEAKKQLIKDIRYAKCMKHASKEDSGEQQPSGENEKEEEKEKEEQVEDDDDDH</sequence>
<evidence type="ECO:0000313" key="3">
    <source>
        <dbReference type="Proteomes" id="UP000681722"/>
    </source>
</evidence>
<dbReference type="EMBL" id="CAJOBC010111332">
    <property type="protein sequence ID" value="CAF4529235.1"/>
    <property type="molecule type" value="Genomic_DNA"/>
</dbReference>
<protein>
    <submittedName>
        <fullName evidence="2">Uncharacterized protein</fullName>
    </submittedName>
</protein>
<accession>A0A8S2Y3T2</accession>
<dbReference type="AlphaFoldDB" id="A0A8S2Y3T2"/>
<reference evidence="2" key="1">
    <citation type="submission" date="2021-02" db="EMBL/GenBank/DDBJ databases">
        <authorList>
            <person name="Nowell W R."/>
        </authorList>
    </citation>
    <scope>NUCLEOTIDE SEQUENCE</scope>
</reference>
<feature type="compositionally biased region" description="Acidic residues" evidence="1">
    <location>
        <begin position="196"/>
        <end position="205"/>
    </location>
</feature>
<name>A0A8S2Y3T2_9BILA</name>
<feature type="compositionally biased region" description="Basic and acidic residues" evidence="1">
    <location>
        <begin position="185"/>
        <end position="195"/>
    </location>
</feature>
<proteinExistence type="predicted"/>
<feature type="non-terminal residue" evidence="2">
    <location>
        <position position="205"/>
    </location>
</feature>
<evidence type="ECO:0000256" key="1">
    <source>
        <dbReference type="SAM" id="MobiDB-lite"/>
    </source>
</evidence>
<comment type="caution">
    <text evidence="2">The sequence shown here is derived from an EMBL/GenBank/DDBJ whole genome shotgun (WGS) entry which is preliminary data.</text>
</comment>